<keyword evidence="3 7" id="KW-0808">Transferase</keyword>
<dbReference type="FunFam" id="1.10.600.10:FF:000001">
    <property type="entry name" value="Geranylgeranyl diphosphate synthase"/>
    <property type="match status" value="1"/>
</dbReference>
<comment type="caution">
    <text evidence="8">The sequence shown here is derived from an EMBL/GenBank/DDBJ whole genome shotgun (WGS) entry which is preliminary data.</text>
</comment>
<reference evidence="8 9" key="1">
    <citation type="submission" date="2019-03" db="EMBL/GenBank/DDBJ databases">
        <title>Genomic Encyclopedia of Type Strains, Phase IV (KMG-IV): sequencing the most valuable type-strain genomes for metagenomic binning, comparative biology and taxonomic classification.</title>
        <authorList>
            <person name="Goeker M."/>
        </authorList>
    </citation>
    <scope>NUCLEOTIDE SEQUENCE [LARGE SCALE GENOMIC DNA]</scope>
    <source>
        <strain evidence="8 9">DSM 100055</strain>
    </source>
</reference>
<dbReference type="Gene3D" id="1.10.600.10">
    <property type="entry name" value="Farnesyl Diphosphate Synthase"/>
    <property type="match status" value="1"/>
</dbReference>
<organism evidence="8 9">
    <name type="scientific">Hypnocyclicus thermotrophus</name>
    <dbReference type="NCBI Taxonomy" id="1627895"/>
    <lineage>
        <taxon>Bacteria</taxon>
        <taxon>Fusobacteriati</taxon>
        <taxon>Fusobacteriota</taxon>
        <taxon>Fusobacteriia</taxon>
        <taxon>Fusobacteriales</taxon>
        <taxon>Fusobacteriaceae</taxon>
        <taxon>Hypnocyclicus</taxon>
    </lineage>
</organism>
<keyword evidence="4" id="KW-0479">Metal-binding</keyword>
<dbReference type="PROSITE" id="PS00723">
    <property type="entry name" value="POLYPRENYL_SYNTHASE_1"/>
    <property type="match status" value="1"/>
</dbReference>
<accession>A0AA46DXE9</accession>
<dbReference type="GO" id="GO:0005737">
    <property type="term" value="C:cytoplasm"/>
    <property type="evidence" value="ECO:0007669"/>
    <property type="project" value="UniProtKB-ARBA"/>
</dbReference>
<proteinExistence type="inferred from homology"/>
<dbReference type="InterPro" id="IPR033749">
    <property type="entry name" value="Polyprenyl_synt_CS"/>
</dbReference>
<dbReference type="GO" id="GO:0016114">
    <property type="term" value="P:terpenoid biosynthetic process"/>
    <property type="evidence" value="ECO:0007669"/>
    <property type="project" value="UniProtKB-ARBA"/>
</dbReference>
<keyword evidence="5" id="KW-0460">Magnesium</keyword>
<dbReference type="Pfam" id="PF00348">
    <property type="entry name" value="polyprenyl_synt"/>
    <property type="match status" value="1"/>
</dbReference>
<dbReference type="EMBL" id="SOBG01000008">
    <property type="protein sequence ID" value="TDT68053.1"/>
    <property type="molecule type" value="Genomic_DNA"/>
</dbReference>
<dbReference type="SFLD" id="SFLDS00005">
    <property type="entry name" value="Isoprenoid_Synthase_Type_I"/>
    <property type="match status" value="1"/>
</dbReference>
<dbReference type="CDD" id="cd00685">
    <property type="entry name" value="Trans_IPPS_HT"/>
    <property type="match status" value="1"/>
</dbReference>
<keyword evidence="6" id="KW-0414">Isoprene biosynthesis</keyword>
<evidence type="ECO:0000256" key="3">
    <source>
        <dbReference type="ARBA" id="ARBA00022679"/>
    </source>
</evidence>
<evidence type="ECO:0000256" key="4">
    <source>
        <dbReference type="ARBA" id="ARBA00022723"/>
    </source>
</evidence>
<evidence type="ECO:0000256" key="7">
    <source>
        <dbReference type="RuleBase" id="RU004466"/>
    </source>
</evidence>
<dbReference type="AlphaFoldDB" id="A0AA46DXE9"/>
<comment type="cofactor">
    <cofactor evidence="1">
        <name>Mg(2+)</name>
        <dbReference type="ChEBI" id="CHEBI:18420"/>
    </cofactor>
</comment>
<dbReference type="GO" id="GO:0046872">
    <property type="term" value="F:metal ion binding"/>
    <property type="evidence" value="ECO:0007669"/>
    <property type="project" value="UniProtKB-KW"/>
</dbReference>
<dbReference type="GO" id="GO:0004659">
    <property type="term" value="F:prenyltransferase activity"/>
    <property type="evidence" value="ECO:0007669"/>
    <property type="project" value="InterPro"/>
</dbReference>
<evidence type="ECO:0000256" key="1">
    <source>
        <dbReference type="ARBA" id="ARBA00001946"/>
    </source>
</evidence>
<dbReference type="InterPro" id="IPR008949">
    <property type="entry name" value="Isoprenoid_synthase_dom_sf"/>
</dbReference>
<dbReference type="NCBIfam" id="NF045485">
    <property type="entry name" value="FPPsyn"/>
    <property type="match status" value="1"/>
</dbReference>
<dbReference type="PROSITE" id="PS00444">
    <property type="entry name" value="POLYPRENYL_SYNTHASE_2"/>
    <property type="match status" value="1"/>
</dbReference>
<comment type="similarity">
    <text evidence="2 7">Belongs to the FPP/GGPP synthase family.</text>
</comment>
<evidence type="ECO:0000256" key="5">
    <source>
        <dbReference type="ARBA" id="ARBA00022842"/>
    </source>
</evidence>
<keyword evidence="9" id="KW-1185">Reference proteome</keyword>
<evidence type="ECO:0000256" key="6">
    <source>
        <dbReference type="ARBA" id="ARBA00023229"/>
    </source>
</evidence>
<name>A0AA46DXE9_9FUSO</name>
<protein>
    <submittedName>
        <fullName evidence="8">Farnesyl-diphosphate synthase</fullName>
    </submittedName>
</protein>
<dbReference type="PANTHER" id="PTHR43281">
    <property type="entry name" value="FARNESYL DIPHOSPHATE SYNTHASE"/>
    <property type="match status" value="1"/>
</dbReference>
<dbReference type="InterPro" id="IPR053378">
    <property type="entry name" value="Prenyl_diphosphate_synthase"/>
</dbReference>
<dbReference type="SUPFAM" id="SSF48576">
    <property type="entry name" value="Terpenoid synthases"/>
    <property type="match status" value="1"/>
</dbReference>
<dbReference type="Proteomes" id="UP000294678">
    <property type="component" value="Unassembled WGS sequence"/>
</dbReference>
<evidence type="ECO:0000313" key="8">
    <source>
        <dbReference type="EMBL" id="TDT68053.1"/>
    </source>
</evidence>
<gene>
    <name evidence="8" type="ORF">EV215_1774</name>
</gene>
<evidence type="ECO:0000256" key="2">
    <source>
        <dbReference type="ARBA" id="ARBA00006706"/>
    </source>
</evidence>
<dbReference type="SFLD" id="SFLDG01017">
    <property type="entry name" value="Polyprenyl_Transferase_Like"/>
    <property type="match status" value="1"/>
</dbReference>
<sequence length="297" mass="33287">MSTNLKTKFEYYKNLTNTNLENFFNELNYPQIISSGMKYSVLNGGKRLRPFLLLATLEMLNIDIKKGIPSACAIELIHSYSLVHDDLPALDNDDLRRGKLTTHKKYGEANGILIGDALLTHAFYLLSEKNLNILSADKIVKIISLTSKYAGINGMIGGQTIDIESENKQIDLPTLQYIHTHKTGKMILLPIEIAIIIANLDDVKSNVLKEYAEIIGLTFQIKDDILDIEGEIDKIGKPIGSDLELNKSTYPSIFGLEKTKEILQEKTKEAKELLLNTFGETSKILIELADFIANRDN</sequence>
<dbReference type="PANTHER" id="PTHR43281:SF1">
    <property type="entry name" value="FARNESYL DIPHOSPHATE SYNTHASE"/>
    <property type="match status" value="1"/>
</dbReference>
<dbReference type="InterPro" id="IPR000092">
    <property type="entry name" value="Polyprenyl_synt"/>
</dbReference>
<dbReference type="RefSeq" id="WP_134113638.1">
    <property type="nucleotide sequence ID" value="NZ_SOBG01000008.1"/>
</dbReference>
<evidence type="ECO:0000313" key="9">
    <source>
        <dbReference type="Proteomes" id="UP000294678"/>
    </source>
</evidence>